<evidence type="ECO:0000313" key="2">
    <source>
        <dbReference type="EMBL" id="MDQ9171237.1"/>
    </source>
</evidence>
<evidence type="ECO:0000256" key="1">
    <source>
        <dbReference type="SAM" id="MobiDB-lite"/>
    </source>
</evidence>
<gene>
    <name evidence="2" type="ORF">Q8A64_12555</name>
</gene>
<dbReference type="Proteomes" id="UP001225596">
    <property type="component" value="Unassembled WGS sequence"/>
</dbReference>
<keyword evidence="3" id="KW-1185">Reference proteome</keyword>
<name>A0ABU1BQN6_9BURK</name>
<evidence type="ECO:0000313" key="3">
    <source>
        <dbReference type="Proteomes" id="UP001225596"/>
    </source>
</evidence>
<feature type="compositionally biased region" description="Gly residues" evidence="1">
    <location>
        <begin position="74"/>
        <end position="106"/>
    </location>
</feature>
<proteinExistence type="predicted"/>
<feature type="region of interest" description="Disordered" evidence="1">
    <location>
        <begin position="74"/>
        <end position="108"/>
    </location>
</feature>
<comment type="caution">
    <text evidence="2">The sequence shown here is derived from an EMBL/GenBank/DDBJ whole genome shotgun (WGS) entry which is preliminary data.</text>
</comment>
<dbReference type="EMBL" id="JAUYVH010000007">
    <property type="protein sequence ID" value="MDQ9171237.1"/>
    <property type="molecule type" value="Genomic_DNA"/>
</dbReference>
<protein>
    <submittedName>
        <fullName evidence="2">Uncharacterized protein</fullName>
    </submittedName>
</protein>
<accession>A0ABU1BQN6</accession>
<reference evidence="2 3" key="1">
    <citation type="submission" date="2023-08" db="EMBL/GenBank/DDBJ databases">
        <title>Oxalobacteraceae gen .nov., isolated from river sludge outside the plant.</title>
        <authorList>
            <person name="Zhao S.Y."/>
        </authorList>
    </citation>
    <scope>NUCLEOTIDE SEQUENCE [LARGE SCALE GENOMIC DNA]</scope>
    <source>
        <strain evidence="2 3">R-40</strain>
    </source>
</reference>
<dbReference type="RefSeq" id="WP_338437171.1">
    <property type="nucleotide sequence ID" value="NZ_JAUYVH010000007.1"/>
</dbReference>
<organism evidence="2 3">
    <name type="scientific">Keguizhuia sedimenti</name>
    <dbReference type="NCBI Taxonomy" id="3064264"/>
    <lineage>
        <taxon>Bacteria</taxon>
        <taxon>Pseudomonadati</taxon>
        <taxon>Pseudomonadota</taxon>
        <taxon>Betaproteobacteria</taxon>
        <taxon>Burkholderiales</taxon>
        <taxon>Oxalobacteraceae</taxon>
        <taxon>Keguizhuia</taxon>
    </lineage>
</organism>
<sequence length="155" mass="16378">MKTLSARPLVFAVLTGSLLLTGCMSHYGPNGPGRGGEGMGRSMDWETRHMEAHRHMMPYHYDYACGMDGRGMGPGSGPGTGPGMGAGPGSGPGTGPGAGRGTGPGMGAMSMEQRRAAMAAHLKVMPPEVVKRRMEIMEMEMQMMREHMASQPAKK</sequence>
<dbReference type="PROSITE" id="PS51257">
    <property type="entry name" value="PROKAR_LIPOPROTEIN"/>
    <property type="match status" value="1"/>
</dbReference>